<sequence>MPKFSKLERYDGLMGNVPDPVIAQMANTTTEAVRARRIKLGKPAYSSPPPHQDALALLVPFLGAYPATLLARAAEVPLYQVSKLIQSLGVTPYQQPRPDITVYDHLLGKQPDQDLANIAGCSKEAIRQRRVRLKIESYRELTLRTSRKVE</sequence>
<dbReference type="RefSeq" id="WP_147461968.1">
    <property type="nucleotide sequence ID" value="NZ_RBOV01000436.1"/>
</dbReference>
<organism evidence="1 2">
    <name type="scientific">Pseudomonas syringae pv. coriandricola</name>
    <dbReference type="NCBI Taxonomy" id="264453"/>
    <lineage>
        <taxon>Bacteria</taxon>
        <taxon>Pseudomonadati</taxon>
        <taxon>Pseudomonadota</taxon>
        <taxon>Gammaproteobacteria</taxon>
        <taxon>Pseudomonadales</taxon>
        <taxon>Pseudomonadaceae</taxon>
        <taxon>Pseudomonas</taxon>
    </lineage>
</organism>
<gene>
    <name evidence="1" type="ORF">ALQ65_200033</name>
</gene>
<comment type="caution">
    <text evidence="1">The sequence shown here is derived from an EMBL/GenBank/DDBJ whole genome shotgun (WGS) entry which is preliminary data.</text>
</comment>
<evidence type="ECO:0000313" key="1">
    <source>
        <dbReference type="EMBL" id="RMN06011.1"/>
    </source>
</evidence>
<name>A0A3M3J6K3_9PSED</name>
<dbReference type="EMBL" id="RBOV01000436">
    <property type="protein sequence ID" value="RMN06011.1"/>
    <property type="molecule type" value="Genomic_DNA"/>
</dbReference>
<dbReference type="Proteomes" id="UP000271468">
    <property type="component" value="Unassembled WGS sequence"/>
</dbReference>
<evidence type="ECO:0000313" key="2">
    <source>
        <dbReference type="Proteomes" id="UP000271468"/>
    </source>
</evidence>
<accession>A0A3M3J6K3</accession>
<reference evidence="1 2" key="1">
    <citation type="submission" date="2018-08" db="EMBL/GenBank/DDBJ databases">
        <title>Recombination of ecologically and evolutionarily significant loci maintains genetic cohesion in the Pseudomonas syringae species complex.</title>
        <authorList>
            <person name="Dillon M."/>
            <person name="Thakur S."/>
            <person name="Almeida R.N.D."/>
            <person name="Weir B.S."/>
            <person name="Guttman D.S."/>
        </authorList>
    </citation>
    <scope>NUCLEOTIDE SEQUENCE [LARGE SCALE GENOMIC DNA]</scope>
    <source>
        <strain evidence="1 2">ICMP 12341</strain>
    </source>
</reference>
<protein>
    <submittedName>
        <fullName evidence="1">Uncharacterized protein</fullName>
    </submittedName>
</protein>
<dbReference type="AlphaFoldDB" id="A0A3M3J6K3"/>
<proteinExistence type="predicted"/>